<dbReference type="AlphaFoldDB" id="A0A413T049"/>
<dbReference type="Proteomes" id="UP000283855">
    <property type="component" value="Unassembled WGS sequence"/>
</dbReference>
<feature type="chain" id="PRO_5019282966" description="Peptidase M60 domain-containing protein" evidence="1">
    <location>
        <begin position="19"/>
        <end position="567"/>
    </location>
</feature>
<evidence type="ECO:0000256" key="1">
    <source>
        <dbReference type="SAM" id="SignalP"/>
    </source>
</evidence>
<evidence type="ECO:0000313" key="4">
    <source>
        <dbReference type="Proteomes" id="UP000283855"/>
    </source>
</evidence>
<comment type="caution">
    <text evidence="3">The sequence shown here is derived from an EMBL/GenBank/DDBJ whole genome shotgun (WGS) entry which is preliminary data.</text>
</comment>
<evidence type="ECO:0000313" key="3">
    <source>
        <dbReference type="EMBL" id="RHA75873.1"/>
    </source>
</evidence>
<name>A0A413T049_9BACT</name>
<gene>
    <name evidence="3" type="ORF">DW921_07450</name>
</gene>
<dbReference type="Gene3D" id="1.10.390.30">
    <property type="entry name" value="Peptidase M60, enhancin-like domain 3"/>
    <property type="match status" value="1"/>
</dbReference>
<dbReference type="Pfam" id="PF13402">
    <property type="entry name" value="Peptidase_M60"/>
    <property type="match status" value="1"/>
</dbReference>
<dbReference type="Gene3D" id="3.40.390.80">
    <property type="entry name" value="Peptidase M60, enhancin-like domain 2"/>
    <property type="match status" value="1"/>
</dbReference>
<feature type="signal peptide" evidence="1">
    <location>
        <begin position="1"/>
        <end position="18"/>
    </location>
</feature>
<dbReference type="PROSITE" id="PS51723">
    <property type="entry name" value="PEPTIDASE_M60"/>
    <property type="match status" value="1"/>
</dbReference>
<dbReference type="InterPro" id="IPR042279">
    <property type="entry name" value="Pep_M60_3"/>
</dbReference>
<sequence length="567" mass="65333">MKKISFLLCLSMTFNNLAIEQASAKETNSYETCFVYENMDENKVSLEEIARELFADPLCTTLNKKVGKRKIKSCKSEELRNLATALYNKQYDTQFRVNSFKPVYSPEALGKLLHIGDGYSTYQHITGIVLKPGKHIIVVDGLKEGSKLGVKVADLYAPNQGDEDWSLHFERFELKNGINVIEKTSEWTGLAYMDYYFDNPEKENTVKVHFITGEVNGYFDASVNTNEDWDRMLANAVYPVFDATGSNIHLAYPVEDLKKYAPGQGKELIDVYEQLVSKQHEIIGWKKYNHITNNKIFARVNYGYYMFRDGDGVAFKFDTMKRVADPVHMRTKDEDACWGFSHEVGHVHQLQTYLSWGGLGETSNNICTRYCTQAFGYKNRLSSAFANAEKSFLEDSKAGTVSPSRRAGGMNDSIISSCKVNPDKAISYLETDVFERLVPFWKLQCYFTQNGYPDFYPDLYEKMRNSEKEHPELKDLDRSSNVVPFQLNFIRGASLLAGKNLYPYFEKFGFFRILKLSYGDYGDYNYEMTTEMRDRFKKEMEELEKQQLIKPLTPEELNALIYAKEKE</sequence>
<dbReference type="RefSeq" id="WP_118400358.1">
    <property type="nucleotide sequence ID" value="NZ_CABJGD010000013.1"/>
</dbReference>
<keyword evidence="1" id="KW-0732">Signal</keyword>
<reference evidence="3 4" key="1">
    <citation type="submission" date="2018-08" db="EMBL/GenBank/DDBJ databases">
        <title>A genome reference for cultivated species of the human gut microbiota.</title>
        <authorList>
            <person name="Zou Y."/>
            <person name="Xue W."/>
            <person name="Luo G."/>
        </authorList>
    </citation>
    <scope>NUCLEOTIDE SEQUENCE [LARGE SCALE GENOMIC DNA]</scope>
    <source>
        <strain evidence="3 4">AM42-38</strain>
    </source>
</reference>
<dbReference type="InterPro" id="IPR031161">
    <property type="entry name" value="Peptidase_M60_dom"/>
</dbReference>
<dbReference type="Gene3D" id="2.60.120.1250">
    <property type="entry name" value="Peptidase M60, enhancin-like domain 1"/>
    <property type="match status" value="1"/>
</dbReference>
<accession>A0A413T049</accession>
<dbReference type="SMART" id="SM01276">
    <property type="entry name" value="M60-like"/>
    <property type="match status" value="1"/>
</dbReference>
<dbReference type="EMBL" id="QSFT01000013">
    <property type="protein sequence ID" value="RHA75873.1"/>
    <property type="molecule type" value="Genomic_DNA"/>
</dbReference>
<proteinExistence type="predicted"/>
<protein>
    <recommendedName>
        <fullName evidence="2">Peptidase M60 domain-containing protein</fullName>
    </recommendedName>
</protein>
<feature type="domain" description="Peptidase M60" evidence="2">
    <location>
        <begin position="121"/>
        <end position="448"/>
    </location>
</feature>
<evidence type="ECO:0000259" key="2">
    <source>
        <dbReference type="PROSITE" id="PS51723"/>
    </source>
</evidence>
<organism evidence="3 4">
    <name type="scientific">Phocaeicola coprophilus</name>
    <dbReference type="NCBI Taxonomy" id="387090"/>
    <lineage>
        <taxon>Bacteria</taxon>
        <taxon>Pseudomonadati</taxon>
        <taxon>Bacteroidota</taxon>
        <taxon>Bacteroidia</taxon>
        <taxon>Bacteroidales</taxon>
        <taxon>Bacteroidaceae</taxon>
        <taxon>Phocaeicola</taxon>
    </lineage>
</organism>